<dbReference type="Proteomes" id="UP000814243">
    <property type="component" value="Unassembled WGS sequence"/>
</dbReference>
<dbReference type="GO" id="GO:0016020">
    <property type="term" value="C:membrane"/>
    <property type="evidence" value="ECO:0007669"/>
    <property type="project" value="UniProtKB-SubCell"/>
</dbReference>
<evidence type="ECO:0000256" key="1">
    <source>
        <dbReference type="ARBA" id="ARBA00004141"/>
    </source>
</evidence>
<accession>A0A922MS75</accession>
<keyword evidence="4 6" id="KW-1133">Transmembrane helix</keyword>
<dbReference type="PANTHER" id="PTHR11266">
    <property type="entry name" value="PEROXISOMAL MEMBRANE PROTEIN 2, PXMP2 MPV17"/>
    <property type="match status" value="1"/>
</dbReference>
<proteinExistence type="inferred from homology"/>
<keyword evidence="5 6" id="KW-0472">Membrane</keyword>
<dbReference type="PANTHER" id="PTHR11266:SF8">
    <property type="entry name" value="MPV17-LIKE PROTEIN 2"/>
    <property type="match status" value="1"/>
</dbReference>
<gene>
    <name evidence="7" type="ORF">HF086_005101</name>
</gene>
<evidence type="ECO:0000256" key="6">
    <source>
        <dbReference type="RuleBase" id="RU363053"/>
    </source>
</evidence>
<comment type="caution">
    <text evidence="6">Lacks conserved residue(s) required for the propagation of feature annotation.</text>
</comment>
<evidence type="ECO:0000313" key="8">
    <source>
        <dbReference type="Proteomes" id="UP000814243"/>
    </source>
</evidence>
<evidence type="ECO:0000313" key="7">
    <source>
        <dbReference type="EMBL" id="KAH9641655.1"/>
    </source>
</evidence>
<comment type="subcellular location">
    <subcellularLocation>
        <location evidence="1">Membrane</location>
        <topology evidence="1">Multi-pass membrane protein</topology>
    </subcellularLocation>
</comment>
<keyword evidence="3 6" id="KW-0812">Transmembrane</keyword>
<dbReference type="AlphaFoldDB" id="A0A922MS75"/>
<evidence type="ECO:0000256" key="2">
    <source>
        <dbReference type="ARBA" id="ARBA00006824"/>
    </source>
</evidence>
<comment type="similarity">
    <text evidence="2 6">Belongs to the peroxisomal membrane protein PXMP2/4 family.</text>
</comment>
<protein>
    <recommendedName>
        <fullName evidence="9">Mpv17-like protein 2</fullName>
    </recommendedName>
</protein>
<dbReference type="Pfam" id="PF04117">
    <property type="entry name" value="Mpv17_PMP22"/>
    <property type="match status" value="1"/>
</dbReference>
<dbReference type="GO" id="GO:0005739">
    <property type="term" value="C:mitochondrion"/>
    <property type="evidence" value="ECO:0007669"/>
    <property type="project" value="TreeGrafter"/>
</dbReference>
<evidence type="ECO:0008006" key="9">
    <source>
        <dbReference type="Google" id="ProtNLM"/>
    </source>
</evidence>
<name>A0A922MS75_SPOEX</name>
<evidence type="ECO:0000256" key="5">
    <source>
        <dbReference type="ARBA" id="ARBA00023136"/>
    </source>
</evidence>
<evidence type="ECO:0000256" key="3">
    <source>
        <dbReference type="ARBA" id="ARBA00022692"/>
    </source>
</evidence>
<feature type="transmembrane region" description="Helical" evidence="6">
    <location>
        <begin position="101"/>
        <end position="123"/>
    </location>
</feature>
<organism evidence="7 8">
    <name type="scientific">Spodoptera exigua</name>
    <name type="common">Beet armyworm</name>
    <name type="synonym">Noctua fulgens</name>
    <dbReference type="NCBI Taxonomy" id="7107"/>
    <lineage>
        <taxon>Eukaryota</taxon>
        <taxon>Metazoa</taxon>
        <taxon>Ecdysozoa</taxon>
        <taxon>Arthropoda</taxon>
        <taxon>Hexapoda</taxon>
        <taxon>Insecta</taxon>
        <taxon>Pterygota</taxon>
        <taxon>Neoptera</taxon>
        <taxon>Endopterygota</taxon>
        <taxon>Lepidoptera</taxon>
        <taxon>Glossata</taxon>
        <taxon>Ditrysia</taxon>
        <taxon>Noctuoidea</taxon>
        <taxon>Noctuidae</taxon>
        <taxon>Amphipyrinae</taxon>
        <taxon>Spodoptera</taxon>
    </lineage>
</organism>
<comment type="caution">
    <text evidence="7">The sequence shown here is derived from an EMBL/GenBank/DDBJ whole genome shotgun (WGS) entry which is preliminary data.</text>
</comment>
<reference evidence="7" key="1">
    <citation type="journal article" date="2021" name="G3 (Bethesda)">
        <title>Genome and transcriptome analysis of the beet armyworm Spodoptera exigua reveals targets for pest control. .</title>
        <authorList>
            <person name="Simon S."/>
            <person name="Breeschoten T."/>
            <person name="Jansen H.J."/>
            <person name="Dirks R.P."/>
            <person name="Schranz M.E."/>
            <person name="Ros V.I.D."/>
        </authorList>
    </citation>
    <scope>NUCLEOTIDE SEQUENCE</scope>
    <source>
        <strain evidence="7">TB_SE_WUR_2020</strain>
    </source>
</reference>
<evidence type="ECO:0000256" key="4">
    <source>
        <dbReference type="ARBA" id="ARBA00022989"/>
    </source>
</evidence>
<dbReference type="EMBL" id="JACEFF010000217">
    <property type="protein sequence ID" value="KAH9641655.1"/>
    <property type="molecule type" value="Genomic_DNA"/>
</dbReference>
<dbReference type="InterPro" id="IPR007248">
    <property type="entry name" value="Mpv17_PMP22"/>
</dbReference>
<dbReference type="GO" id="GO:0061668">
    <property type="term" value="P:mitochondrial ribosome assembly"/>
    <property type="evidence" value="ECO:0007669"/>
    <property type="project" value="TreeGrafter"/>
</dbReference>
<sequence>MVMRRALSTAYKSYKSAIDNAFSPKNLLYTNVMISMGSSSCGDLLQQSYEIVRKNLVQYDFQRSTQMAVSGFTSGVICHHWYIILDRFIVGRSLYMVIKKLLLDQCICSPIVILSFFATVALFEDDPFDNFTSEVSQKFWTLYKAEWIVWPPAQIINFYFLPTKYRVAYDNTISFGYDIYTSHVKHSKIKATEKENVQRNDNE</sequence>